<evidence type="ECO:0000313" key="2">
    <source>
        <dbReference type="EMBL" id="MBR8828228.1"/>
    </source>
</evidence>
<accession>A0A941GVR6</accession>
<dbReference type="CDD" id="cd00761">
    <property type="entry name" value="Glyco_tranf_GTA_type"/>
    <property type="match status" value="1"/>
</dbReference>
<comment type="caution">
    <text evidence="2">The sequence shown here is derived from an EMBL/GenBank/DDBJ whole genome shotgun (WGS) entry which is preliminary data.</text>
</comment>
<dbReference type="PANTHER" id="PTHR43685">
    <property type="entry name" value="GLYCOSYLTRANSFERASE"/>
    <property type="match status" value="1"/>
</dbReference>
<dbReference type="PANTHER" id="PTHR43685:SF11">
    <property type="entry name" value="GLYCOSYLTRANSFERASE TAGX-RELATED"/>
    <property type="match status" value="1"/>
</dbReference>
<dbReference type="EMBL" id="JADQBC010000060">
    <property type="protein sequence ID" value="MBR8828228.1"/>
    <property type="molecule type" value="Genomic_DNA"/>
</dbReference>
<feature type="domain" description="Glycosyltransferase 2-like" evidence="1">
    <location>
        <begin position="3"/>
        <end position="124"/>
    </location>
</feature>
<dbReference type="Pfam" id="PF00535">
    <property type="entry name" value="Glycos_transf_2"/>
    <property type="match status" value="2"/>
</dbReference>
<evidence type="ECO:0000259" key="1">
    <source>
        <dbReference type="Pfam" id="PF00535"/>
    </source>
</evidence>
<dbReference type="InterPro" id="IPR001173">
    <property type="entry name" value="Glyco_trans_2-like"/>
</dbReference>
<name>A0A941GVR6_9CHRO</name>
<dbReference type="AlphaFoldDB" id="A0A941GVR6"/>
<proteinExistence type="predicted"/>
<protein>
    <submittedName>
        <fullName evidence="2">Glycosyltransferase family 2 protein</fullName>
    </submittedName>
</protein>
<gene>
    <name evidence="2" type="ORF">DSM107014_10080</name>
</gene>
<dbReference type="Proteomes" id="UP000767446">
    <property type="component" value="Unassembled WGS sequence"/>
</dbReference>
<dbReference type="Gene3D" id="3.90.550.10">
    <property type="entry name" value="Spore Coat Polysaccharide Biosynthesis Protein SpsA, Chain A"/>
    <property type="match status" value="2"/>
</dbReference>
<organism evidence="2 3">
    <name type="scientific">Gomphosphaeria aponina SAG 52.96 = DSM 107014</name>
    <dbReference type="NCBI Taxonomy" id="1521640"/>
    <lineage>
        <taxon>Bacteria</taxon>
        <taxon>Bacillati</taxon>
        <taxon>Cyanobacteriota</taxon>
        <taxon>Cyanophyceae</taxon>
        <taxon>Oscillatoriophycideae</taxon>
        <taxon>Chroococcales</taxon>
        <taxon>Gomphosphaeriaceae</taxon>
        <taxon>Gomphosphaeria</taxon>
    </lineage>
</organism>
<dbReference type="InterPro" id="IPR050834">
    <property type="entry name" value="Glycosyltransf_2"/>
</dbReference>
<reference evidence="2" key="1">
    <citation type="submission" date="2021-02" db="EMBL/GenBank/DDBJ databases">
        <title>Metagenome analyses of Stigonema ocellatum DSM 106950, Chlorogloea purpurea SAG 13.99 and Gomphosphaeria aponina DSM 107014.</title>
        <authorList>
            <person name="Marter P."/>
            <person name="Huang S."/>
        </authorList>
    </citation>
    <scope>NUCLEOTIDE SEQUENCE</scope>
    <source>
        <strain evidence="2">JP213</strain>
    </source>
</reference>
<dbReference type="InterPro" id="IPR029044">
    <property type="entry name" value="Nucleotide-diphossugar_trans"/>
</dbReference>
<dbReference type="SUPFAM" id="SSF53448">
    <property type="entry name" value="Nucleotide-diphospho-sugar transferases"/>
    <property type="match status" value="2"/>
</dbReference>
<feature type="domain" description="Glycosyltransferase 2-like" evidence="1">
    <location>
        <begin position="379"/>
        <end position="523"/>
    </location>
</feature>
<sequence>MISVIIPTHNYGHYIQQTIESVFNQTYNNYELIVIDDGSTDNTREILDKYISGQQIEYVYRNNQGQSVVLKYGVQLARGELIIFITPRDLLFVTLFEDLVACLAHHTSKGMVVSGYFRLNCSGKILAAVEPWNQFPQINFATWLCQKQVNLSTIMFRREWLEKEDAFTGDCFPLNLLLPLAKRGCEAVWSYRIGLSCHKQNIDILQEGKVLETFSNQFFNQVDLPPEVACWGSEVRYQNLIWLSWLNYQQGHWQTMTNYLYNSLKYTSLLPTEIIADWLDKLSNYATLDGEKLNVYTLNQIPEWQTLIKYVLMPKKPQIVNLIQAYNKSNLVQAGQKLLEKNIDEQNFWATGEKITAENSQALQNYLAEQLPRKNPKVSIITSVFAGDKYIEEFLNNITEQTIFYQCELILINPNSPGNEEPIIREYLEQYPNIIYQKLESDPGLYAVWNLAIKMARGEYITNANLDDRHSPQHLEKHLEFLEQNPDYDVVSAPILVTKKSNETWHKNTAYTVWYTEFRQGGNEYLGVQEFFQSEYENAIKTGRVKSYNFTHCLPVWRKKIHEKNGYFDEESYGTSADWEFWLRCAVNGSKFQLLKAPLGLYLEDQLSHNRTYKNKQEFEQKIIEKYLGYALKNNEQPARKVDLSGALKGNYGKHRSGWDFALESLKPLHNEIGIWLDGFIEKKFVWGKDPGDRQNNPQPYQKPWIGFLHVPPNVPRWFQSEQSPLTIFATKMWQESMESCLGLFCLSASNKSWLEEHLTVPISNLLHPTEIPEIKFSLDNFLGNPNRKIVQVGWWLRKLNSIYYLPTKKMKKAVLRTGEPHIEEMFMAERKIMNLTPDESSVENIAFLPNDQYDKFLANNIVFVELYDTSANNIIIECLVRNTPILVNPLPAVKEYLGEDYPFYFQSLEEAGKKADDLSLIEETYHYLKSHPLKEKLTGEYFLQSFVDSEIYQKL</sequence>
<evidence type="ECO:0000313" key="3">
    <source>
        <dbReference type="Proteomes" id="UP000767446"/>
    </source>
</evidence>